<keyword evidence="2" id="KW-1185">Reference proteome</keyword>
<dbReference type="EMBL" id="CM042886">
    <property type="protein sequence ID" value="KAI4342759.1"/>
    <property type="molecule type" value="Genomic_DNA"/>
</dbReference>
<accession>A0ACB9P4Q5</accession>
<organism evidence="1 2">
    <name type="scientific">Melastoma candidum</name>
    <dbReference type="NCBI Taxonomy" id="119954"/>
    <lineage>
        <taxon>Eukaryota</taxon>
        <taxon>Viridiplantae</taxon>
        <taxon>Streptophyta</taxon>
        <taxon>Embryophyta</taxon>
        <taxon>Tracheophyta</taxon>
        <taxon>Spermatophyta</taxon>
        <taxon>Magnoliopsida</taxon>
        <taxon>eudicotyledons</taxon>
        <taxon>Gunneridae</taxon>
        <taxon>Pentapetalae</taxon>
        <taxon>rosids</taxon>
        <taxon>malvids</taxon>
        <taxon>Myrtales</taxon>
        <taxon>Melastomataceae</taxon>
        <taxon>Melastomatoideae</taxon>
        <taxon>Melastomateae</taxon>
        <taxon>Melastoma</taxon>
    </lineage>
</organism>
<evidence type="ECO:0000313" key="1">
    <source>
        <dbReference type="EMBL" id="KAI4342759.1"/>
    </source>
</evidence>
<sequence length="344" mass="37132">MATPTKDNSRPCRPCHRHPGTFPSSPARSFSSSSSSSDFEFTVVVSPRKSTSSLCPADELFYKGQLLPLQLSPRISMVRTLILSASTTCSSASSSDVSRDSTGSSTDSLLLDSSCCDSSRPSSVAADHHEYDRLVSAPKDPVNDEARRQRQGKQRAMDGYFGLSKFSSVFQRKEIRHRKGRKATGPGPVKRMSVTAKEVIGKYLRKVKPIYEKLSTQKQHMQRGKASAAPSGNTGVVLPSREERTVREIMFDSTGNGGKGVRTMANPFSHSFSGNLRYPRKGRSGSGASCPSSMRSSPSHSGVLAGGKTAGKLSSEESSMEELQSAIQGAIAHCKNSMLQSKIR</sequence>
<dbReference type="Proteomes" id="UP001057402">
    <property type="component" value="Chromosome 7"/>
</dbReference>
<evidence type="ECO:0000313" key="2">
    <source>
        <dbReference type="Proteomes" id="UP001057402"/>
    </source>
</evidence>
<comment type="caution">
    <text evidence="1">The sequence shown here is derived from an EMBL/GenBank/DDBJ whole genome shotgun (WGS) entry which is preliminary data.</text>
</comment>
<name>A0ACB9P4Q5_9MYRT</name>
<proteinExistence type="predicted"/>
<gene>
    <name evidence="1" type="ORF">MLD38_027343</name>
</gene>
<reference evidence="2" key="1">
    <citation type="journal article" date="2023" name="Front. Plant Sci.">
        <title>Chromosomal-level genome assembly of Melastoma candidum provides insights into trichome evolution.</title>
        <authorList>
            <person name="Zhong Y."/>
            <person name="Wu W."/>
            <person name="Sun C."/>
            <person name="Zou P."/>
            <person name="Liu Y."/>
            <person name="Dai S."/>
            <person name="Zhou R."/>
        </authorList>
    </citation>
    <scope>NUCLEOTIDE SEQUENCE [LARGE SCALE GENOMIC DNA]</scope>
</reference>
<protein>
    <submittedName>
        <fullName evidence="1">Uncharacterized protein</fullName>
    </submittedName>
</protein>